<protein>
    <submittedName>
        <fullName evidence="1">Uncharacterized protein</fullName>
    </submittedName>
</protein>
<sequence length="277" mass="32523">MLHFYDSSPYSIDTQRRRLKPAYGDFQRASTQLTQSLPYKICSPIPDNHLEHICFDASQPRAFTHSVLLELTVPDGERHMDDSHMVYIHPQSQLYLDINDTSRSVSLPPFPDTLRFPTRTAFLDSMIELFLDPPSGRMHSRRDTKLRSWISYFLTYTLRNEPRELPNGELEPEHAEVVQSLKPENQSYFDNYARFRTPDRSASAKDHKAVLEKLGRHEEARRPLIQSIRLDPEFMAQRLAKRKLEEERKLANQMRPYSTLALGRSMSTFNRFIRLIR</sequence>
<evidence type="ECO:0000313" key="1">
    <source>
        <dbReference type="EMBL" id="KIM48583.1"/>
    </source>
</evidence>
<keyword evidence="2" id="KW-1185">Reference proteome</keyword>
<dbReference type="AlphaFoldDB" id="A0A0C2YFU6"/>
<dbReference type="EMBL" id="KN831768">
    <property type="protein sequence ID" value="KIM48583.1"/>
    <property type="molecule type" value="Genomic_DNA"/>
</dbReference>
<gene>
    <name evidence="1" type="ORF">M413DRAFT_437793</name>
</gene>
<reference evidence="1 2" key="1">
    <citation type="submission" date="2014-04" db="EMBL/GenBank/DDBJ databases">
        <authorList>
            <consortium name="DOE Joint Genome Institute"/>
            <person name="Kuo A."/>
            <person name="Gay G."/>
            <person name="Dore J."/>
            <person name="Kohler A."/>
            <person name="Nagy L.G."/>
            <person name="Floudas D."/>
            <person name="Copeland A."/>
            <person name="Barry K.W."/>
            <person name="Cichocki N."/>
            <person name="Veneault-Fourrey C."/>
            <person name="LaButti K."/>
            <person name="Lindquist E.A."/>
            <person name="Lipzen A."/>
            <person name="Lundell T."/>
            <person name="Morin E."/>
            <person name="Murat C."/>
            <person name="Sun H."/>
            <person name="Tunlid A."/>
            <person name="Henrissat B."/>
            <person name="Grigoriev I.V."/>
            <person name="Hibbett D.S."/>
            <person name="Martin F."/>
            <person name="Nordberg H.P."/>
            <person name="Cantor M.N."/>
            <person name="Hua S.X."/>
        </authorList>
    </citation>
    <scope>NUCLEOTIDE SEQUENCE [LARGE SCALE GENOMIC DNA]</scope>
    <source>
        <strain evidence="2">h7</strain>
    </source>
</reference>
<reference evidence="2" key="2">
    <citation type="submission" date="2015-01" db="EMBL/GenBank/DDBJ databases">
        <title>Evolutionary Origins and Diversification of the Mycorrhizal Mutualists.</title>
        <authorList>
            <consortium name="DOE Joint Genome Institute"/>
            <consortium name="Mycorrhizal Genomics Consortium"/>
            <person name="Kohler A."/>
            <person name="Kuo A."/>
            <person name="Nagy L.G."/>
            <person name="Floudas D."/>
            <person name="Copeland A."/>
            <person name="Barry K.W."/>
            <person name="Cichocki N."/>
            <person name="Veneault-Fourrey C."/>
            <person name="LaButti K."/>
            <person name="Lindquist E.A."/>
            <person name="Lipzen A."/>
            <person name="Lundell T."/>
            <person name="Morin E."/>
            <person name="Murat C."/>
            <person name="Riley R."/>
            <person name="Ohm R."/>
            <person name="Sun H."/>
            <person name="Tunlid A."/>
            <person name="Henrissat B."/>
            <person name="Grigoriev I.V."/>
            <person name="Hibbett D.S."/>
            <person name="Martin F."/>
        </authorList>
    </citation>
    <scope>NUCLEOTIDE SEQUENCE [LARGE SCALE GENOMIC DNA]</scope>
    <source>
        <strain evidence="2">h7</strain>
    </source>
</reference>
<name>A0A0C2YFU6_HEBCY</name>
<dbReference type="HOGENOM" id="CLU_045423_1_0_1"/>
<evidence type="ECO:0000313" key="2">
    <source>
        <dbReference type="Proteomes" id="UP000053424"/>
    </source>
</evidence>
<proteinExistence type="predicted"/>
<dbReference type="OrthoDB" id="2730545at2759"/>
<dbReference type="Proteomes" id="UP000053424">
    <property type="component" value="Unassembled WGS sequence"/>
</dbReference>
<accession>A0A0C2YFU6</accession>
<organism evidence="1 2">
    <name type="scientific">Hebeloma cylindrosporum</name>
    <dbReference type="NCBI Taxonomy" id="76867"/>
    <lineage>
        <taxon>Eukaryota</taxon>
        <taxon>Fungi</taxon>
        <taxon>Dikarya</taxon>
        <taxon>Basidiomycota</taxon>
        <taxon>Agaricomycotina</taxon>
        <taxon>Agaricomycetes</taxon>
        <taxon>Agaricomycetidae</taxon>
        <taxon>Agaricales</taxon>
        <taxon>Agaricineae</taxon>
        <taxon>Hymenogastraceae</taxon>
        <taxon>Hebeloma</taxon>
    </lineage>
</organism>